<evidence type="ECO:0000313" key="9">
    <source>
        <dbReference type="Proteomes" id="UP000318995"/>
    </source>
</evidence>
<dbReference type="EC" id="6.3.5.3" evidence="8"/>
<dbReference type="SUPFAM" id="SSF52317">
    <property type="entry name" value="Class I glutamine amidotransferase-like"/>
    <property type="match status" value="1"/>
</dbReference>
<dbReference type="GO" id="GO:0005524">
    <property type="term" value="F:ATP binding"/>
    <property type="evidence" value="ECO:0007669"/>
    <property type="project" value="UniProtKB-KW"/>
</dbReference>
<dbReference type="PANTHER" id="PTHR10099">
    <property type="entry name" value="PHOSPHORIBOSYLFORMYLGLYCINAMIDINE SYNTHASE"/>
    <property type="match status" value="1"/>
</dbReference>
<dbReference type="PIRSF" id="PIRSF001586">
    <property type="entry name" value="FGAM_synth_I"/>
    <property type="match status" value="1"/>
</dbReference>
<dbReference type="Proteomes" id="UP000318995">
    <property type="component" value="Unassembled WGS sequence"/>
</dbReference>
<keyword evidence="6" id="KW-0067">ATP-binding</keyword>
<keyword evidence="4" id="KW-0658">Purine biosynthesis</keyword>
<evidence type="ECO:0000256" key="6">
    <source>
        <dbReference type="ARBA" id="ARBA00022840"/>
    </source>
</evidence>
<sequence length="260" mass="28064">MPTPRVLVLRSPGANCDEETEHAFHLAGAEVQRVHVNQVIEQPALLDGYQVLCVPGGFSYGDDIAAGRVLANLCLARLPDALRAFRDAGKLMLGICNGFQVLLKTGLLGSEDDGGPLATLTWNDHGRFEARWTQLAADNQRCVFLRGIDRIELPIAHAEGKIAVRDSAALATLVDGGRIAMRYAPTDAPVTDTPLSFPTNPNGSAANAAGLCDTTGRVFGLMPHPERFVDRTQHPRWTREAIAEPAAGLRLFQNAVDFFS</sequence>
<dbReference type="GO" id="GO:0005737">
    <property type="term" value="C:cytoplasm"/>
    <property type="evidence" value="ECO:0007669"/>
    <property type="project" value="TreeGrafter"/>
</dbReference>
<evidence type="ECO:0000256" key="7">
    <source>
        <dbReference type="ARBA" id="ARBA00022962"/>
    </source>
</evidence>
<dbReference type="SMART" id="SM01211">
    <property type="entry name" value="GATase_5"/>
    <property type="match status" value="1"/>
</dbReference>
<accession>A0A5C5WEQ9</accession>
<keyword evidence="9" id="KW-1185">Reference proteome</keyword>
<dbReference type="PROSITE" id="PS51273">
    <property type="entry name" value="GATASE_TYPE_1"/>
    <property type="match status" value="1"/>
</dbReference>
<evidence type="ECO:0000256" key="3">
    <source>
        <dbReference type="ARBA" id="ARBA00022741"/>
    </source>
</evidence>
<dbReference type="GO" id="GO:0016787">
    <property type="term" value="F:hydrolase activity"/>
    <property type="evidence" value="ECO:0007669"/>
    <property type="project" value="UniProtKB-KW"/>
</dbReference>
<dbReference type="PANTHER" id="PTHR10099:SF1">
    <property type="entry name" value="PHOSPHORIBOSYLFORMYLGLYCINAMIDINE SYNTHASE"/>
    <property type="match status" value="1"/>
</dbReference>
<reference evidence="8 9" key="1">
    <citation type="submission" date="2019-02" db="EMBL/GenBank/DDBJ databases">
        <title>Deep-cultivation of Planctomycetes and their phenomic and genomic characterization uncovers novel biology.</title>
        <authorList>
            <person name="Wiegand S."/>
            <person name="Jogler M."/>
            <person name="Boedeker C."/>
            <person name="Pinto D."/>
            <person name="Vollmers J."/>
            <person name="Rivas-Marin E."/>
            <person name="Kohn T."/>
            <person name="Peeters S.H."/>
            <person name="Heuer A."/>
            <person name="Rast P."/>
            <person name="Oberbeckmann S."/>
            <person name="Bunk B."/>
            <person name="Jeske O."/>
            <person name="Meyerdierks A."/>
            <person name="Storesund J.E."/>
            <person name="Kallscheuer N."/>
            <person name="Luecker S."/>
            <person name="Lage O.M."/>
            <person name="Pohl T."/>
            <person name="Merkel B.J."/>
            <person name="Hornburger P."/>
            <person name="Mueller R.-W."/>
            <person name="Bruemmer F."/>
            <person name="Labrenz M."/>
            <person name="Spormann A.M."/>
            <person name="Op Den Camp H."/>
            <person name="Overmann J."/>
            <person name="Amann R."/>
            <person name="Jetten M.S.M."/>
            <person name="Mascher T."/>
            <person name="Medema M.H."/>
            <person name="Devos D.P."/>
            <person name="Kaster A.-K."/>
            <person name="Ovreas L."/>
            <person name="Rohde M."/>
            <person name="Galperin M.Y."/>
            <person name="Jogler C."/>
        </authorList>
    </citation>
    <scope>NUCLEOTIDE SEQUENCE [LARGE SCALE GENOMIC DNA]</scope>
    <source>
        <strain evidence="8 9">Pla111</strain>
    </source>
</reference>
<proteinExistence type="predicted"/>
<name>A0A5C5WEQ9_9BACT</name>
<keyword evidence="7" id="KW-0315">Glutamine amidotransferase</keyword>
<keyword evidence="2 8" id="KW-0436">Ligase</keyword>
<dbReference type="EMBL" id="SJPH01000001">
    <property type="protein sequence ID" value="TWT48559.1"/>
    <property type="molecule type" value="Genomic_DNA"/>
</dbReference>
<dbReference type="GO" id="GO:0004642">
    <property type="term" value="F:phosphoribosylformylglycinamidine synthase activity"/>
    <property type="evidence" value="ECO:0007669"/>
    <property type="project" value="UniProtKB-EC"/>
</dbReference>
<evidence type="ECO:0000313" key="8">
    <source>
        <dbReference type="EMBL" id="TWT48559.1"/>
    </source>
</evidence>
<organism evidence="8 9">
    <name type="scientific">Botrimarina hoheduenensis</name>
    <dbReference type="NCBI Taxonomy" id="2528000"/>
    <lineage>
        <taxon>Bacteria</taxon>
        <taxon>Pseudomonadati</taxon>
        <taxon>Planctomycetota</taxon>
        <taxon>Planctomycetia</taxon>
        <taxon>Pirellulales</taxon>
        <taxon>Lacipirellulaceae</taxon>
        <taxon>Botrimarina</taxon>
    </lineage>
</organism>
<keyword evidence="5" id="KW-0378">Hydrolase</keyword>
<dbReference type="InterPro" id="IPR029062">
    <property type="entry name" value="Class_I_gatase-like"/>
</dbReference>
<dbReference type="AlphaFoldDB" id="A0A5C5WEQ9"/>
<dbReference type="OrthoDB" id="9804441at2"/>
<gene>
    <name evidence="8" type="primary">purQ</name>
    <name evidence="8" type="ORF">Pla111_03320</name>
</gene>
<dbReference type="Gene3D" id="3.40.50.880">
    <property type="match status" value="1"/>
</dbReference>
<evidence type="ECO:0000256" key="5">
    <source>
        <dbReference type="ARBA" id="ARBA00022801"/>
    </source>
</evidence>
<evidence type="ECO:0000256" key="2">
    <source>
        <dbReference type="ARBA" id="ARBA00022598"/>
    </source>
</evidence>
<protein>
    <submittedName>
        <fullName evidence="8">Phosphoribosylformylglycinamidine synthase</fullName>
        <ecNumber evidence="8">6.3.5.3</ecNumber>
    </submittedName>
</protein>
<dbReference type="GO" id="GO:0006189">
    <property type="term" value="P:'de novo' IMP biosynthetic process"/>
    <property type="evidence" value="ECO:0007669"/>
    <property type="project" value="InterPro"/>
</dbReference>
<dbReference type="InterPro" id="IPR010075">
    <property type="entry name" value="PRibForGlyAmidine_synth_PurQ"/>
</dbReference>
<comment type="caution">
    <text evidence="8">The sequence shown here is derived from an EMBL/GenBank/DDBJ whole genome shotgun (WGS) entry which is preliminary data.</text>
</comment>
<dbReference type="Pfam" id="PF13507">
    <property type="entry name" value="GATase_5"/>
    <property type="match status" value="1"/>
</dbReference>
<keyword evidence="1" id="KW-0963">Cytoplasm</keyword>
<keyword evidence="3" id="KW-0547">Nucleotide-binding</keyword>
<evidence type="ECO:0000256" key="4">
    <source>
        <dbReference type="ARBA" id="ARBA00022755"/>
    </source>
</evidence>
<evidence type="ECO:0000256" key="1">
    <source>
        <dbReference type="ARBA" id="ARBA00022490"/>
    </source>
</evidence>